<feature type="region of interest" description="Disordered" evidence="1">
    <location>
        <begin position="52"/>
        <end position="76"/>
    </location>
</feature>
<evidence type="ECO:0000256" key="1">
    <source>
        <dbReference type="SAM" id="MobiDB-lite"/>
    </source>
</evidence>
<keyword evidence="2" id="KW-0472">Membrane</keyword>
<protein>
    <recommendedName>
        <fullName evidence="5">NAC domain-containing protein</fullName>
    </recommendedName>
</protein>
<dbReference type="OrthoDB" id="737278at2759"/>
<evidence type="ECO:0000313" key="4">
    <source>
        <dbReference type="Proteomes" id="UP000242715"/>
    </source>
</evidence>
<organism evidence="3 4">
    <name type="scientific">Trifolium subterraneum</name>
    <name type="common">Subterranean clover</name>
    <dbReference type="NCBI Taxonomy" id="3900"/>
    <lineage>
        <taxon>Eukaryota</taxon>
        <taxon>Viridiplantae</taxon>
        <taxon>Streptophyta</taxon>
        <taxon>Embryophyta</taxon>
        <taxon>Tracheophyta</taxon>
        <taxon>Spermatophyta</taxon>
        <taxon>Magnoliopsida</taxon>
        <taxon>eudicotyledons</taxon>
        <taxon>Gunneridae</taxon>
        <taxon>Pentapetalae</taxon>
        <taxon>rosids</taxon>
        <taxon>fabids</taxon>
        <taxon>Fabales</taxon>
        <taxon>Fabaceae</taxon>
        <taxon>Papilionoideae</taxon>
        <taxon>50 kb inversion clade</taxon>
        <taxon>NPAAA clade</taxon>
        <taxon>Hologalegina</taxon>
        <taxon>IRL clade</taxon>
        <taxon>Trifolieae</taxon>
        <taxon>Trifolium</taxon>
    </lineage>
</organism>
<gene>
    <name evidence="3" type="ORF">TSUD_216800</name>
</gene>
<accession>A0A2Z6M3R2</accession>
<feature type="compositionally biased region" description="Polar residues" evidence="1">
    <location>
        <begin position="52"/>
        <end position="71"/>
    </location>
</feature>
<keyword evidence="4" id="KW-1185">Reference proteome</keyword>
<feature type="transmembrane region" description="Helical" evidence="2">
    <location>
        <begin position="436"/>
        <end position="458"/>
    </location>
</feature>
<proteinExistence type="predicted"/>
<keyword evidence="2" id="KW-0812">Transmembrane</keyword>
<dbReference type="AlphaFoldDB" id="A0A2Z6M3R2"/>
<evidence type="ECO:0008006" key="5">
    <source>
        <dbReference type="Google" id="ProtNLM"/>
    </source>
</evidence>
<keyword evidence="2" id="KW-1133">Transmembrane helix</keyword>
<evidence type="ECO:0000256" key="2">
    <source>
        <dbReference type="SAM" id="Phobius"/>
    </source>
</evidence>
<dbReference type="Proteomes" id="UP000242715">
    <property type="component" value="Unassembled WGS sequence"/>
</dbReference>
<dbReference type="EMBL" id="DF973319">
    <property type="protein sequence ID" value="GAU25748.1"/>
    <property type="molecule type" value="Genomic_DNA"/>
</dbReference>
<sequence>MGAVGECLPPPHAEELAVLSLNKLPLDLSVVRNKDPEWFFFCPQDRKYPNGNESLESSNCGEVEQTTSNPASADYSPEDIQSDLNMVPISSSPATEDDRHLAAIPENSEEAISNVITPADCYSDACDASDAQYQIVEVPAAEDDQPLNFDIFDDPQFEPFDDKLFSPVHAHFPREFNYQANNEFEFQYGTNEIDVSDFFNSAVNWDECSYEASSSCFLSRKDNGSCSDSDAEMAKMTMHLQADSGNSDVGLFQNNSQIPFSTDFNIGQTPAVVNEYEHPTTMTARGVTEIMARTEQGQSEQPNMNPVMQARGSAPRRIRLEGFVTHSLASEETTKDECYAAGYEQSRDNVVHSGTGIRVRTRQVRNEQPNMNPVMQAQGSAPRRIRLGGFVTHSISEETTKDESSAPENPNAETLIPTVFCSRVRYTSKRPSNRSMWFSVLAVSATVLLSLVLLVNIWGYT</sequence>
<name>A0A2Z6M3R2_TRISU</name>
<reference evidence="4" key="1">
    <citation type="journal article" date="2017" name="Front. Plant Sci.">
        <title>Climate Clever Clovers: New Paradigm to Reduce the Environmental Footprint of Ruminants by Breeding Low Methanogenic Forages Utilizing Haplotype Variation.</title>
        <authorList>
            <person name="Kaur P."/>
            <person name="Appels R."/>
            <person name="Bayer P.E."/>
            <person name="Keeble-Gagnere G."/>
            <person name="Wang J."/>
            <person name="Hirakawa H."/>
            <person name="Shirasawa K."/>
            <person name="Vercoe P."/>
            <person name="Stefanova K."/>
            <person name="Durmic Z."/>
            <person name="Nichols P."/>
            <person name="Revell C."/>
            <person name="Isobe S.N."/>
            <person name="Edwards D."/>
            <person name="Erskine W."/>
        </authorList>
    </citation>
    <scope>NUCLEOTIDE SEQUENCE [LARGE SCALE GENOMIC DNA]</scope>
    <source>
        <strain evidence="4">cv. Daliak</strain>
    </source>
</reference>
<evidence type="ECO:0000313" key="3">
    <source>
        <dbReference type="EMBL" id="GAU25748.1"/>
    </source>
</evidence>